<proteinExistence type="predicted"/>
<dbReference type="Proteomes" id="UP000676310">
    <property type="component" value="Unassembled WGS sequence"/>
</dbReference>
<keyword evidence="1" id="KW-0812">Transmembrane</keyword>
<evidence type="ECO:0000256" key="1">
    <source>
        <dbReference type="SAM" id="Phobius"/>
    </source>
</evidence>
<keyword evidence="1" id="KW-0472">Membrane</keyword>
<feature type="transmembrane region" description="Helical" evidence="1">
    <location>
        <begin position="14"/>
        <end position="38"/>
    </location>
</feature>
<comment type="caution">
    <text evidence="2">The sequence shown here is derived from an EMBL/GenBank/DDBJ whole genome shotgun (WGS) entry which is preliminary data.</text>
</comment>
<dbReference type="GeneID" id="67014365"/>
<evidence type="ECO:0000313" key="3">
    <source>
        <dbReference type="Proteomes" id="UP000676310"/>
    </source>
</evidence>
<keyword evidence="1" id="KW-1133">Transmembrane helix</keyword>
<accession>A0A8J2HZA1</accession>
<evidence type="ECO:0000313" key="2">
    <source>
        <dbReference type="EMBL" id="CAG5152692.1"/>
    </source>
</evidence>
<reference evidence="2" key="1">
    <citation type="submission" date="2021-05" db="EMBL/GenBank/DDBJ databases">
        <authorList>
            <person name="Stam R."/>
        </authorList>
    </citation>
    <scope>NUCLEOTIDE SEQUENCE</scope>
    <source>
        <strain evidence="2">CS162</strain>
    </source>
</reference>
<protein>
    <submittedName>
        <fullName evidence="2">Uncharacterized protein</fullName>
    </submittedName>
</protein>
<dbReference type="EMBL" id="CAJRGZ010000016">
    <property type="protein sequence ID" value="CAG5152692.1"/>
    <property type="molecule type" value="Genomic_DNA"/>
</dbReference>
<organism evidence="2 3">
    <name type="scientific">Alternaria atra</name>
    <dbReference type="NCBI Taxonomy" id="119953"/>
    <lineage>
        <taxon>Eukaryota</taxon>
        <taxon>Fungi</taxon>
        <taxon>Dikarya</taxon>
        <taxon>Ascomycota</taxon>
        <taxon>Pezizomycotina</taxon>
        <taxon>Dothideomycetes</taxon>
        <taxon>Pleosporomycetidae</taxon>
        <taxon>Pleosporales</taxon>
        <taxon>Pleosporineae</taxon>
        <taxon>Pleosporaceae</taxon>
        <taxon>Alternaria</taxon>
        <taxon>Alternaria sect. Ulocladioides</taxon>
    </lineage>
</organism>
<feature type="transmembrane region" description="Helical" evidence="1">
    <location>
        <begin position="50"/>
        <end position="71"/>
    </location>
</feature>
<dbReference type="AlphaFoldDB" id="A0A8J2HZA1"/>
<sequence>MNYSPNWPKIIDRLFMDLVATVGISIMLICGCRARAIYNRPATSDYREALLDIFTIMSSLMIGAVTLKIIQYFCKDALPQFAMYFLPSVGKTIYLSIRYRIELNEVLI</sequence>
<dbReference type="RefSeq" id="XP_043166413.1">
    <property type="nucleotide sequence ID" value="XM_043310478.1"/>
</dbReference>
<gene>
    <name evidence="2" type="ORF">ALTATR162_LOCUS2872</name>
</gene>
<keyword evidence="3" id="KW-1185">Reference proteome</keyword>
<name>A0A8J2HZA1_9PLEO</name>